<protein>
    <recommendedName>
        <fullName evidence="1">Cytidyltransferase-like domain-containing protein</fullName>
    </recommendedName>
</protein>
<dbReference type="Pfam" id="PF01467">
    <property type="entry name" value="CTP_transf_like"/>
    <property type="match status" value="1"/>
</dbReference>
<dbReference type="AlphaFoldDB" id="A0AAE8ZLM7"/>
<dbReference type="Proteomes" id="UP000827892">
    <property type="component" value="Chromosome X"/>
</dbReference>
<organism evidence="2 3">
    <name type="scientific">Caenorhabditis briggsae</name>
    <dbReference type="NCBI Taxonomy" id="6238"/>
    <lineage>
        <taxon>Eukaryota</taxon>
        <taxon>Metazoa</taxon>
        <taxon>Ecdysozoa</taxon>
        <taxon>Nematoda</taxon>
        <taxon>Chromadorea</taxon>
        <taxon>Rhabditida</taxon>
        <taxon>Rhabditina</taxon>
        <taxon>Rhabditomorpha</taxon>
        <taxon>Rhabditoidea</taxon>
        <taxon>Rhabditidae</taxon>
        <taxon>Peloderinae</taxon>
        <taxon>Caenorhabditis</taxon>
    </lineage>
</organism>
<dbReference type="EMBL" id="CP090896">
    <property type="protein sequence ID" value="ULT79936.1"/>
    <property type="molecule type" value="Genomic_DNA"/>
</dbReference>
<evidence type="ECO:0000259" key="1">
    <source>
        <dbReference type="Pfam" id="PF01467"/>
    </source>
</evidence>
<evidence type="ECO:0000313" key="2">
    <source>
        <dbReference type="EMBL" id="ULT79936.1"/>
    </source>
</evidence>
<dbReference type="GO" id="GO:0003824">
    <property type="term" value="F:catalytic activity"/>
    <property type="evidence" value="ECO:0007669"/>
    <property type="project" value="InterPro"/>
</dbReference>
<dbReference type="InterPro" id="IPR014729">
    <property type="entry name" value="Rossmann-like_a/b/a_fold"/>
</dbReference>
<accession>A0AAE8ZLM7</accession>
<name>A0AAE8ZLM7_CAEBR</name>
<dbReference type="SUPFAM" id="SSF52374">
    <property type="entry name" value="Nucleotidylyl transferase"/>
    <property type="match status" value="1"/>
</dbReference>
<dbReference type="Gene3D" id="3.40.50.620">
    <property type="entry name" value="HUPs"/>
    <property type="match status" value="1"/>
</dbReference>
<dbReference type="PANTHER" id="PTHR12039">
    <property type="entry name" value="NICOTINAMIDE MONONUCLEOTIDE ADENYLYLTRANSFERASE"/>
    <property type="match status" value="1"/>
</dbReference>
<dbReference type="PANTHER" id="PTHR12039:SF4">
    <property type="entry name" value="NICOTINAMIDE-NUCLEOTIDE ADENYLYLTRANSFERASE"/>
    <property type="match status" value="1"/>
</dbReference>
<proteinExistence type="predicted"/>
<feature type="domain" description="Cytidyltransferase-like" evidence="1">
    <location>
        <begin position="9"/>
        <end position="174"/>
    </location>
</feature>
<sequence length="201" mass="22225">MEKSKVVILAVGSFNPPTFGHLRMLENAKNSLELSGKEVVEGILSPVSIMYGKSTLIGSNHRLAMTEAATTTLNVLKHHQQEVKIRLGPDVEVLLLVGGDVVVTFDKYNADGSLVWNLEDVQEIVSIGLVVQPRPGSDPEETLKNLDFLGWTQNVYVIKNVIASNVISSTSLRAAIKEHRSIKYTTPDEVITYIKEHNLYE</sequence>
<evidence type="ECO:0000313" key="3">
    <source>
        <dbReference type="Proteomes" id="UP000827892"/>
    </source>
</evidence>
<reference evidence="2 3" key="1">
    <citation type="submission" date="2022-05" db="EMBL/GenBank/DDBJ databases">
        <title>Chromosome-level reference genomes for two strains of Caenorhabditis briggsae: an improved platform for comparative genomics.</title>
        <authorList>
            <person name="Stevens L."/>
            <person name="Andersen E.C."/>
        </authorList>
    </citation>
    <scope>NUCLEOTIDE SEQUENCE [LARGE SCALE GENOMIC DNA]</scope>
    <source>
        <strain evidence="2">QX1410_ONT</strain>
        <tissue evidence="2">Whole-organism</tissue>
    </source>
</reference>
<gene>
    <name evidence="2" type="ORF">L3Y34_010497</name>
</gene>
<dbReference type="InterPro" id="IPR051182">
    <property type="entry name" value="Euk_NMN_adenylyltrnsfrase"/>
</dbReference>
<dbReference type="InterPro" id="IPR004821">
    <property type="entry name" value="Cyt_trans-like"/>
</dbReference>